<reference evidence="3" key="1">
    <citation type="submission" date="2022-12" db="EMBL/GenBank/DDBJ databases">
        <authorList>
            <person name="Petersen C."/>
        </authorList>
    </citation>
    <scope>NUCLEOTIDE SEQUENCE</scope>
    <source>
        <strain evidence="3">IBT 29495</strain>
    </source>
</reference>
<dbReference type="InterPro" id="IPR011009">
    <property type="entry name" value="Kinase-like_dom_sf"/>
</dbReference>
<dbReference type="Pfam" id="PF03881">
    <property type="entry name" value="Fructosamin_kin"/>
    <property type="match status" value="1"/>
</dbReference>
<accession>A0A9X0C818</accession>
<organism evidence="3 4">
    <name type="scientific">Penicillium fimorum</name>
    <dbReference type="NCBI Taxonomy" id="1882269"/>
    <lineage>
        <taxon>Eukaryota</taxon>
        <taxon>Fungi</taxon>
        <taxon>Dikarya</taxon>
        <taxon>Ascomycota</taxon>
        <taxon>Pezizomycotina</taxon>
        <taxon>Eurotiomycetes</taxon>
        <taxon>Eurotiomycetidae</taxon>
        <taxon>Eurotiales</taxon>
        <taxon>Aspergillaceae</taxon>
        <taxon>Penicillium</taxon>
    </lineage>
</organism>
<evidence type="ECO:0000313" key="4">
    <source>
        <dbReference type="Proteomes" id="UP001149954"/>
    </source>
</evidence>
<dbReference type="GO" id="GO:0102193">
    <property type="term" value="F:protein-ribulosamine 3-kinase activity"/>
    <property type="evidence" value="ECO:0007669"/>
    <property type="project" value="UniProtKB-EC"/>
</dbReference>
<dbReference type="Proteomes" id="UP001149954">
    <property type="component" value="Unassembled WGS sequence"/>
</dbReference>
<evidence type="ECO:0000256" key="1">
    <source>
        <dbReference type="ARBA" id="ARBA00011961"/>
    </source>
</evidence>
<dbReference type="InterPro" id="IPR016477">
    <property type="entry name" value="Fructo-/Ketosamine-3-kinase"/>
</dbReference>
<reference evidence="3" key="2">
    <citation type="journal article" date="2023" name="IMA Fungus">
        <title>Comparative genomic study of the Penicillium genus elucidates a diverse pangenome and 15 lateral gene transfer events.</title>
        <authorList>
            <person name="Petersen C."/>
            <person name="Sorensen T."/>
            <person name="Nielsen M.R."/>
            <person name="Sondergaard T.E."/>
            <person name="Sorensen J.L."/>
            <person name="Fitzpatrick D.A."/>
            <person name="Frisvad J.C."/>
            <person name="Nielsen K.L."/>
        </authorList>
    </citation>
    <scope>NUCLEOTIDE SEQUENCE</scope>
    <source>
        <strain evidence="3">IBT 29495</strain>
    </source>
</reference>
<dbReference type="OrthoDB" id="5772781at2759"/>
<dbReference type="EC" id="2.7.1.172" evidence="1"/>
<comment type="catalytic activity">
    <reaction evidence="2">
        <text>N(6)-D-ribulosyl-L-lysyl-[protein] + ATP = N(6)-(3-O-phospho-D-ribulosyl)-L-lysyl-[protein] + ADP + H(+)</text>
        <dbReference type="Rhea" id="RHEA:48432"/>
        <dbReference type="Rhea" id="RHEA-COMP:12103"/>
        <dbReference type="Rhea" id="RHEA-COMP:12104"/>
        <dbReference type="ChEBI" id="CHEBI:15378"/>
        <dbReference type="ChEBI" id="CHEBI:30616"/>
        <dbReference type="ChEBI" id="CHEBI:90418"/>
        <dbReference type="ChEBI" id="CHEBI:90420"/>
        <dbReference type="ChEBI" id="CHEBI:456216"/>
        <dbReference type="EC" id="2.7.1.172"/>
    </reaction>
    <physiologicalReaction direction="left-to-right" evidence="2">
        <dbReference type="Rhea" id="RHEA:48433"/>
    </physiologicalReaction>
</comment>
<proteinExistence type="predicted"/>
<sequence>MGVISLKPHANFHIDASNFKTSGLGIKVQKLTLLSLPVSNNDLVEGFEKYPDDDDVPELPHGAKVMSAENHGFSFRATTGRIDVELVDGSPRRFFMKVLLEERGRVMVHGEFESMTAIYNLIPDSVPKPIGWGTYETIPDTHFFLCEFKDIDQELPDVRDFTKCLATLHRNSKSPTGKFGFHVPTYNGNLSQHTLWSDSWETFFAKSMRHALVHEISAKGSCEEIDILSTVIFDKVIPRLLRPLESEGRSIKPCLIHGDLWYGNTGKDATRDSPIMFDACSFYAHNEYELGQWAPVCNRFGFEYVEGYHSQFPISPPVEDYQGRIDLYKLRFNIHVSALFPENRDLREQYNERLGR</sequence>
<evidence type="ECO:0000313" key="3">
    <source>
        <dbReference type="EMBL" id="KAJ5505041.1"/>
    </source>
</evidence>
<dbReference type="EMBL" id="JAPWDS010000003">
    <property type="protein sequence ID" value="KAJ5505041.1"/>
    <property type="molecule type" value="Genomic_DNA"/>
</dbReference>
<dbReference type="PANTHER" id="PTHR12149:SF8">
    <property type="entry name" value="PROTEIN-RIBULOSAMINE 3-KINASE"/>
    <property type="match status" value="1"/>
</dbReference>
<name>A0A9X0C818_9EURO</name>
<comment type="caution">
    <text evidence="3">The sequence shown here is derived from an EMBL/GenBank/DDBJ whole genome shotgun (WGS) entry which is preliminary data.</text>
</comment>
<protein>
    <recommendedName>
        <fullName evidence="1">protein-ribulosamine 3-kinase</fullName>
        <ecNumber evidence="1">2.7.1.172</ecNumber>
    </recommendedName>
</protein>
<gene>
    <name evidence="3" type="ORF">N7463_007915</name>
</gene>
<dbReference type="Gene3D" id="3.90.1200.10">
    <property type="match status" value="1"/>
</dbReference>
<keyword evidence="4" id="KW-1185">Reference proteome</keyword>
<evidence type="ECO:0000256" key="2">
    <source>
        <dbReference type="ARBA" id="ARBA00048655"/>
    </source>
</evidence>
<dbReference type="PANTHER" id="PTHR12149">
    <property type="entry name" value="FRUCTOSAMINE 3 KINASE-RELATED PROTEIN"/>
    <property type="match status" value="1"/>
</dbReference>
<dbReference type="AlphaFoldDB" id="A0A9X0C818"/>
<dbReference type="SUPFAM" id="SSF56112">
    <property type="entry name" value="Protein kinase-like (PK-like)"/>
    <property type="match status" value="1"/>
</dbReference>